<evidence type="ECO:0000259" key="6">
    <source>
        <dbReference type="Pfam" id="PF16656"/>
    </source>
</evidence>
<evidence type="ECO:0000256" key="2">
    <source>
        <dbReference type="SAM" id="MobiDB-lite"/>
    </source>
</evidence>
<organism evidence="7 8">
    <name type="scientific">Olsenella profusa</name>
    <dbReference type="NCBI Taxonomy" id="138595"/>
    <lineage>
        <taxon>Bacteria</taxon>
        <taxon>Bacillati</taxon>
        <taxon>Actinomycetota</taxon>
        <taxon>Coriobacteriia</taxon>
        <taxon>Coriobacteriales</taxon>
        <taxon>Atopobiaceae</taxon>
        <taxon>Olsenella</taxon>
    </lineage>
</organism>
<dbReference type="Pfam" id="PF00149">
    <property type="entry name" value="Metallophos"/>
    <property type="match status" value="2"/>
</dbReference>
<gene>
    <name evidence="7" type="ORF">H9X80_02390</name>
</gene>
<dbReference type="RefSeq" id="WP_204792769.1">
    <property type="nucleotide sequence ID" value="NZ_JACSNQ010000003.1"/>
</dbReference>
<dbReference type="Proteomes" id="UP000712527">
    <property type="component" value="Unassembled WGS sequence"/>
</dbReference>
<sequence length="1002" mass="107339">MKKSWKRWLGVLCAVLVVLSVAVVAPGWSAKAADEAPTSPVEVVAETGSGDASEPETTPTDPAEADGAGNQAEASEQGVADEQAAPAEEAVDADRTADAVTFERVSLEIGATESSRNFNWQANSDAAEQLQVVAMPAGWQKGAEFPAEGVTTVDAADPVTNEANADRAGWYTFRATADGLSANTTYLYRVGSEQGGWSDTYAFTTGDFGDGASFSFMFAGDPQIGASGNADSDTVGWTDTLNYMNAAFPGTDFLISAGDQINASDPSTVENEYEGYFAPDVLHSMTLATNVGNHETGAGNQHYSYNFNMPNESALGAVDSTGSMSGDYWFTYNGVLFMSLNSNDLSVSEHKAFMEDAIAQNPDANWKIVTFHHSVYSVANHTQDSDILQRRSDLPPVFSELGIDAVLMGHDHVYTRTYMMEGTTPVITDEVQGEVTDPAAGQVLYITANSASGSKYYEIQNLPQNTWAAKVDQSHRENMTRVEVSEDSLTFNTYYTDKATPELLDSFTIKRANPDAEPVEPANPEVERVSLEIGATESSRNFNWQGTTTRDSMVQVAAMPEGWREGSAFPADSAVTVTAEMGGTERAGWNSFKATVDGLAANTTYLYRVGNDGCWSDTYQFTTGDFGDGASFSFMFAGDPQIGASGDNASDTEGWINTLDTMNAAFPGTDFLISAGDQINSGDPSTVESEYEGYFAPEALHGMTLATNVGNHETYAGNQHYSYNFNMPNESELGKVDSTGDASGDYWFTYNGVLFMSLNSNNMSTSEHKAFMEDAIAKNPDANWKIVTFHHSVYSVADHTQDSDILQRRSELPVVFSDLGVDLVLMGHDHVYTRTYLMDGTTPEIPADGSVPSVLTNPQSNEVLYVTANSASGSKYYEIQNLAQNTFSAVQDQSHRENMTRVEVSDDALVVSTYYTDDDQVTSDDLLDTVTIRRTADGGQQAGQAGQAGQSTTKPAGTSTTSGSGLPTTGDSLAAPVTLALVAAAGVAVLVARAVVLKRRGC</sequence>
<dbReference type="SUPFAM" id="SSF49363">
    <property type="entry name" value="Purple acid phosphatase, N-terminal domain"/>
    <property type="match status" value="2"/>
</dbReference>
<dbReference type="InterPro" id="IPR029052">
    <property type="entry name" value="Metallo-depent_PP-like"/>
</dbReference>
<name>A0ABS2F0P0_9ACTN</name>
<keyword evidence="3" id="KW-1133">Transmembrane helix</keyword>
<feature type="signal peptide" evidence="4">
    <location>
        <begin position="1"/>
        <end position="32"/>
    </location>
</feature>
<dbReference type="EMBL" id="JACSNQ010000003">
    <property type="protein sequence ID" value="MBM6774403.1"/>
    <property type="molecule type" value="Genomic_DNA"/>
</dbReference>
<dbReference type="InterPro" id="IPR015914">
    <property type="entry name" value="PAPs_N"/>
</dbReference>
<accession>A0ABS2F0P0</accession>
<evidence type="ECO:0000313" key="8">
    <source>
        <dbReference type="Proteomes" id="UP000712527"/>
    </source>
</evidence>
<dbReference type="SUPFAM" id="SSF56300">
    <property type="entry name" value="Metallo-dependent phosphatases"/>
    <property type="match status" value="2"/>
</dbReference>
<feature type="transmembrane region" description="Helical" evidence="3">
    <location>
        <begin position="973"/>
        <end position="996"/>
    </location>
</feature>
<proteinExistence type="predicted"/>
<keyword evidence="1 4" id="KW-0732">Signal</keyword>
<feature type="domain" description="Purple acid phosphatase N-terminal" evidence="6">
    <location>
        <begin position="103"/>
        <end position="205"/>
    </location>
</feature>
<feature type="region of interest" description="Disordered" evidence="2">
    <location>
        <begin position="29"/>
        <end position="96"/>
    </location>
</feature>
<protein>
    <submittedName>
        <fullName evidence="7">Metallophosphoesterase</fullName>
    </submittedName>
</protein>
<feature type="domain" description="Calcineurin-like phosphoesterase" evidence="5">
    <location>
        <begin position="216"/>
        <end position="414"/>
    </location>
</feature>
<dbReference type="PANTHER" id="PTHR45867">
    <property type="entry name" value="PURPLE ACID PHOSPHATASE"/>
    <property type="match status" value="1"/>
</dbReference>
<keyword evidence="8" id="KW-1185">Reference proteome</keyword>
<evidence type="ECO:0000259" key="5">
    <source>
        <dbReference type="Pfam" id="PF00149"/>
    </source>
</evidence>
<dbReference type="PANTHER" id="PTHR45867:SF3">
    <property type="entry name" value="ACID PHOSPHATASE TYPE 7"/>
    <property type="match status" value="1"/>
</dbReference>
<evidence type="ECO:0000313" key="7">
    <source>
        <dbReference type="EMBL" id="MBM6774403.1"/>
    </source>
</evidence>
<feature type="region of interest" description="Disordered" evidence="2">
    <location>
        <begin position="937"/>
        <end position="967"/>
    </location>
</feature>
<feature type="compositionally biased region" description="Low complexity" evidence="2">
    <location>
        <begin position="938"/>
        <end position="967"/>
    </location>
</feature>
<keyword evidence="3" id="KW-0812">Transmembrane</keyword>
<evidence type="ECO:0000256" key="4">
    <source>
        <dbReference type="SAM" id="SignalP"/>
    </source>
</evidence>
<dbReference type="InterPro" id="IPR008963">
    <property type="entry name" value="Purple_acid_Pase-like_N"/>
</dbReference>
<evidence type="ECO:0000256" key="1">
    <source>
        <dbReference type="ARBA" id="ARBA00022729"/>
    </source>
</evidence>
<feature type="domain" description="Calcineurin-like phosphoesterase" evidence="5">
    <location>
        <begin position="634"/>
        <end position="832"/>
    </location>
</feature>
<comment type="caution">
    <text evidence="7">The sequence shown here is derived from an EMBL/GenBank/DDBJ whole genome shotgun (WGS) entry which is preliminary data.</text>
</comment>
<evidence type="ECO:0000256" key="3">
    <source>
        <dbReference type="SAM" id="Phobius"/>
    </source>
</evidence>
<dbReference type="InterPro" id="IPR004843">
    <property type="entry name" value="Calcineurin-like_PHP"/>
</dbReference>
<feature type="domain" description="Purple acid phosphatase N-terminal" evidence="6">
    <location>
        <begin position="527"/>
        <end position="623"/>
    </location>
</feature>
<dbReference type="Gene3D" id="2.60.40.380">
    <property type="entry name" value="Purple acid phosphatase-like, N-terminal"/>
    <property type="match status" value="2"/>
</dbReference>
<keyword evidence="3" id="KW-0472">Membrane</keyword>
<dbReference type="Gene3D" id="3.60.21.10">
    <property type="match status" value="2"/>
</dbReference>
<dbReference type="Pfam" id="PF16656">
    <property type="entry name" value="Pur_ac_phosph_N"/>
    <property type="match status" value="2"/>
</dbReference>
<feature type="chain" id="PRO_5045997552" evidence="4">
    <location>
        <begin position="33"/>
        <end position="1002"/>
    </location>
</feature>
<reference evidence="7 8" key="1">
    <citation type="journal article" date="2021" name="Sci. Rep.">
        <title>The distribution of antibiotic resistance genes in chicken gut microbiota commensals.</title>
        <authorList>
            <person name="Juricova H."/>
            <person name="Matiasovicova J."/>
            <person name="Kubasova T."/>
            <person name="Cejkova D."/>
            <person name="Rychlik I."/>
        </authorList>
    </citation>
    <scope>NUCLEOTIDE SEQUENCE [LARGE SCALE GENOMIC DNA]</scope>
    <source>
        <strain evidence="7 8">An794</strain>
    </source>
</reference>